<sequence>MAATERVEARSTKRASTQKDSVAESVSIWFRLLSCHTLMMAELRRELENPRGKTSALAKVTLPRFDLLAALDHEDGQTLAALSRALLVTAGNVTGLVDRAERDGLVERRPDPSDRRVGHVWLTTRGRSLVRKLLPLHAGQIHELLGHLPIRERRALRRALGALRDHLPRTRA</sequence>
<dbReference type="STRING" id="1391654.AKJ09_11388"/>
<dbReference type="RefSeq" id="WP_146655297.1">
    <property type="nucleotide sequence ID" value="NZ_CP012333.1"/>
</dbReference>
<dbReference type="Pfam" id="PF12802">
    <property type="entry name" value="MarR_2"/>
    <property type="match status" value="1"/>
</dbReference>
<dbReference type="InterPro" id="IPR036388">
    <property type="entry name" value="WH-like_DNA-bd_sf"/>
</dbReference>
<dbReference type="PANTHER" id="PTHR33164:SF43">
    <property type="entry name" value="HTH-TYPE TRANSCRIPTIONAL REPRESSOR YETL"/>
    <property type="match status" value="1"/>
</dbReference>
<evidence type="ECO:0000313" key="2">
    <source>
        <dbReference type="EMBL" id="AKV04725.1"/>
    </source>
</evidence>
<accession>A0A0K1QH25</accession>
<evidence type="ECO:0000313" key="3">
    <source>
        <dbReference type="Proteomes" id="UP000064967"/>
    </source>
</evidence>
<dbReference type="PATRIC" id="fig|1391654.3.peg.11557"/>
<dbReference type="PROSITE" id="PS50995">
    <property type="entry name" value="HTH_MARR_2"/>
    <property type="match status" value="1"/>
</dbReference>
<organism evidence="2 3">
    <name type="scientific">Labilithrix luteola</name>
    <dbReference type="NCBI Taxonomy" id="1391654"/>
    <lineage>
        <taxon>Bacteria</taxon>
        <taxon>Pseudomonadati</taxon>
        <taxon>Myxococcota</taxon>
        <taxon>Polyangia</taxon>
        <taxon>Polyangiales</taxon>
        <taxon>Labilitrichaceae</taxon>
        <taxon>Labilithrix</taxon>
    </lineage>
</organism>
<reference evidence="2 3" key="1">
    <citation type="submission" date="2015-08" db="EMBL/GenBank/DDBJ databases">
        <authorList>
            <person name="Babu N.S."/>
            <person name="Beckwith C.J."/>
            <person name="Beseler K.G."/>
            <person name="Brison A."/>
            <person name="Carone J.V."/>
            <person name="Caskin T.P."/>
            <person name="Diamond M."/>
            <person name="Durham M.E."/>
            <person name="Foxe J.M."/>
            <person name="Go M."/>
            <person name="Henderson B.A."/>
            <person name="Jones I.B."/>
            <person name="McGettigan J.A."/>
            <person name="Micheletti S.J."/>
            <person name="Nasrallah M.E."/>
            <person name="Ortiz D."/>
            <person name="Piller C.R."/>
            <person name="Privatt S.R."/>
            <person name="Schneider S.L."/>
            <person name="Sharp S."/>
            <person name="Smith T.C."/>
            <person name="Stanton J.D."/>
            <person name="Ullery H.E."/>
            <person name="Wilson R.J."/>
            <person name="Serrano M.G."/>
            <person name="Buck G."/>
            <person name="Lee V."/>
            <person name="Wang Y."/>
            <person name="Carvalho R."/>
            <person name="Voegtly L."/>
            <person name="Shi R."/>
            <person name="Duckworth R."/>
            <person name="Johnson A."/>
            <person name="Loviza R."/>
            <person name="Walstead R."/>
            <person name="Shah Z."/>
            <person name="Kiflezghi M."/>
            <person name="Wade K."/>
            <person name="Ball S.L."/>
            <person name="Bradley K.W."/>
            <person name="Asai D.J."/>
            <person name="Bowman C.A."/>
            <person name="Russell D.A."/>
            <person name="Pope W.H."/>
            <person name="Jacobs-Sera D."/>
            <person name="Hendrix R.W."/>
            <person name="Hatfull G.F."/>
        </authorList>
    </citation>
    <scope>NUCLEOTIDE SEQUENCE [LARGE SCALE GENOMIC DNA]</scope>
    <source>
        <strain evidence="2 3">DSM 27648</strain>
    </source>
</reference>
<dbReference type="InterPro" id="IPR000835">
    <property type="entry name" value="HTH_MarR-typ"/>
</dbReference>
<dbReference type="GO" id="GO:0006950">
    <property type="term" value="P:response to stress"/>
    <property type="evidence" value="ECO:0007669"/>
    <property type="project" value="TreeGrafter"/>
</dbReference>
<dbReference type="InterPro" id="IPR039422">
    <property type="entry name" value="MarR/SlyA-like"/>
</dbReference>
<dbReference type="EMBL" id="CP012333">
    <property type="protein sequence ID" value="AKV04725.1"/>
    <property type="molecule type" value="Genomic_DNA"/>
</dbReference>
<dbReference type="Proteomes" id="UP000064967">
    <property type="component" value="Chromosome"/>
</dbReference>
<dbReference type="InterPro" id="IPR036390">
    <property type="entry name" value="WH_DNA-bd_sf"/>
</dbReference>
<feature type="domain" description="HTH marR-type" evidence="1">
    <location>
        <begin position="36"/>
        <end position="165"/>
    </location>
</feature>
<dbReference type="AlphaFoldDB" id="A0A0K1QH25"/>
<name>A0A0K1QH25_9BACT</name>
<keyword evidence="3" id="KW-1185">Reference proteome</keyword>
<dbReference type="PRINTS" id="PR00598">
    <property type="entry name" value="HTHMARR"/>
</dbReference>
<dbReference type="Gene3D" id="1.10.10.10">
    <property type="entry name" value="Winged helix-like DNA-binding domain superfamily/Winged helix DNA-binding domain"/>
    <property type="match status" value="1"/>
</dbReference>
<dbReference type="PANTHER" id="PTHR33164">
    <property type="entry name" value="TRANSCRIPTIONAL REGULATOR, MARR FAMILY"/>
    <property type="match status" value="1"/>
</dbReference>
<proteinExistence type="predicted"/>
<gene>
    <name evidence="2" type="ORF">AKJ09_11388</name>
</gene>
<dbReference type="SMART" id="SM00347">
    <property type="entry name" value="HTH_MARR"/>
    <property type="match status" value="1"/>
</dbReference>
<dbReference type="OrthoDB" id="5521015at2"/>
<evidence type="ECO:0000259" key="1">
    <source>
        <dbReference type="PROSITE" id="PS50995"/>
    </source>
</evidence>
<dbReference type="KEGG" id="llu:AKJ09_11388"/>
<protein>
    <submittedName>
        <fullName evidence="2">Transcriptional regulator, MarR family</fullName>
    </submittedName>
</protein>
<dbReference type="GO" id="GO:0003700">
    <property type="term" value="F:DNA-binding transcription factor activity"/>
    <property type="evidence" value="ECO:0007669"/>
    <property type="project" value="InterPro"/>
</dbReference>
<dbReference type="SUPFAM" id="SSF46785">
    <property type="entry name" value="Winged helix' DNA-binding domain"/>
    <property type="match status" value="1"/>
</dbReference>